<protein>
    <submittedName>
        <fullName evidence="1">Uncharacterized protein</fullName>
    </submittedName>
</protein>
<evidence type="ECO:0000313" key="1">
    <source>
        <dbReference type="EMBL" id="OAQ90398.1"/>
    </source>
</evidence>
<gene>
    <name evidence="1" type="ORF">VFPFJ_04558</name>
</gene>
<sequence>MFMMLGDIDSGGHGVAAGPWTNDLSDRGWRVGSTVDSEFTELSGACFVSTDTSPFGVLTRFHTRQGRYER</sequence>
<dbReference type="EMBL" id="LSBI01000004">
    <property type="protein sequence ID" value="OAQ90398.1"/>
    <property type="molecule type" value="Genomic_DNA"/>
</dbReference>
<reference evidence="1 2" key="1">
    <citation type="submission" date="2016-02" db="EMBL/GenBank/DDBJ databases">
        <title>Biosynthesis of antibiotic leucinostatins and their inhibition on Phytophthora in bio-control Purpureocillium lilacinum.</title>
        <authorList>
            <person name="Wang G."/>
            <person name="Liu Z."/>
            <person name="Lin R."/>
            <person name="Li E."/>
            <person name="Mao Z."/>
            <person name="Ling J."/>
            <person name="Yin W."/>
            <person name="Xie B."/>
        </authorList>
    </citation>
    <scope>NUCLEOTIDE SEQUENCE [LARGE SCALE GENOMIC DNA]</scope>
    <source>
        <strain evidence="1">PLFJ-1</strain>
    </source>
</reference>
<evidence type="ECO:0000313" key="2">
    <source>
        <dbReference type="Proteomes" id="UP000078340"/>
    </source>
</evidence>
<organism evidence="1 2">
    <name type="scientific">Purpureocillium lilacinum</name>
    <name type="common">Paecilomyces lilacinus</name>
    <dbReference type="NCBI Taxonomy" id="33203"/>
    <lineage>
        <taxon>Eukaryota</taxon>
        <taxon>Fungi</taxon>
        <taxon>Dikarya</taxon>
        <taxon>Ascomycota</taxon>
        <taxon>Pezizomycotina</taxon>
        <taxon>Sordariomycetes</taxon>
        <taxon>Hypocreomycetidae</taxon>
        <taxon>Hypocreales</taxon>
        <taxon>Ophiocordycipitaceae</taxon>
        <taxon>Purpureocillium</taxon>
    </lineage>
</organism>
<accession>A0A179HL50</accession>
<proteinExistence type="predicted"/>
<dbReference type="AlphaFoldDB" id="A0A179HL50"/>
<name>A0A179HL50_PURLI</name>
<comment type="caution">
    <text evidence="1">The sequence shown here is derived from an EMBL/GenBank/DDBJ whole genome shotgun (WGS) entry which is preliminary data.</text>
</comment>
<dbReference type="Proteomes" id="UP000078340">
    <property type="component" value="Unassembled WGS sequence"/>
</dbReference>